<feature type="region of interest" description="Disordered" evidence="1">
    <location>
        <begin position="80"/>
        <end position="145"/>
    </location>
</feature>
<dbReference type="Proteomes" id="UP001066276">
    <property type="component" value="Chromosome 1_1"/>
</dbReference>
<dbReference type="AlphaFoldDB" id="A0AAV7WSY9"/>
<protein>
    <submittedName>
        <fullName evidence="2">Uncharacterized protein</fullName>
    </submittedName>
</protein>
<evidence type="ECO:0000313" key="3">
    <source>
        <dbReference type="Proteomes" id="UP001066276"/>
    </source>
</evidence>
<evidence type="ECO:0000256" key="1">
    <source>
        <dbReference type="SAM" id="MobiDB-lite"/>
    </source>
</evidence>
<comment type="caution">
    <text evidence="2">The sequence shown here is derived from an EMBL/GenBank/DDBJ whole genome shotgun (WGS) entry which is preliminary data.</text>
</comment>
<feature type="region of interest" description="Disordered" evidence="1">
    <location>
        <begin position="21"/>
        <end position="41"/>
    </location>
</feature>
<sequence length="145" mass="16184">MGGRRSRVDVDRVEERCAREEEDVVELDYEDDSDDWEEGELQEEEVSLAKGKQKGSKCSTTLSSFDVLLEAKTMASARICTRKNSSDKKPIREEDLQEQGLTDKGEWWSVWNNTQNSSNTPHYKSVGEGSIHESGAGPTIAAGKN</sequence>
<accession>A0AAV7WSY9</accession>
<reference evidence="2" key="1">
    <citation type="journal article" date="2022" name="bioRxiv">
        <title>Sequencing and chromosome-scale assembly of the giantPleurodeles waltlgenome.</title>
        <authorList>
            <person name="Brown T."/>
            <person name="Elewa A."/>
            <person name="Iarovenko S."/>
            <person name="Subramanian E."/>
            <person name="Araus A.J."/>
            <person name="Petzold A."/>
            <person name="Susuki M."/>
            <person name="Suzuki K.-i.T."/>
            <person name="Hayashi T."/>
            <person name="Toyoda A."/>
            <person name="Oliveira C."/>
            <person name="Osipova E."/>
            <person name="Leigh N.D."/>
            <person name="Simon A."/>
            <person name="Yun M.H."/>
        </authorList>
    </citation>
    <scope>NUCLEOTIDE SEQUENCE</scope>
    <source>
        <strain evidence="2">20211129_DDA</strain>
        <tissue evidence="2">Liver</tissue>
    </source>
</reference>
<name>A0AAV7WSY9_PLEWA</name>
<keyword evidence="3" id="KW-1185">Reference proteome</keyword>
<feature type="compositionally biased region" description="Basic and acidic residues" evidence="1">
    <location>
        <begin position="84"/>
        <end position="94"/>
    </location>
</feature>
<organism evidence="2 3">
    <name type="scientific">Pleurodeles waltl</name>
    <name type="common">Iberian ribbed newt</name>
    <dbReference type="NCBI Taxonomy" id="8319"/>
    <lineage>
        <taxon>Eukaryota</taxon>
        <taxon>Metazoa</taxon>
        <taxon>Chordata</taxon>
        <taxon>Craniata</taxon>
        <taxon>Vertebrata</taxon>
        <taxon>Euteleostomi</taxon>
        <taxon>Amphibia</taxon>
        <taxon>Batrachia</taxon>
        <taxon>Caudata</taxon>
        <taxon>Salamandroidea</taxon>
        <taxon>Salamandridae</taxon>
        <taxon>Pleurodelinae</taxon>
        <taxon>Pleurodeles</taxon>
    </lineage>
</organism>
<feature type="compositionally biased region" description="Polar residues" evidence="1">
    <location>
        <begin position="110"/>
        <end position="122"/>
    </location>
</feature>
<proteinExistence type="predicted"/>
<dbReference type="EMBL" id="JANPWB010000001">
    <property type="protein sequence ID" value="KAJ1215792.1"/>
    <property type="molecule type" value="Genomic_DNA"/>
</dbReference>
<evidence type="ECO:0000313" key="2">
    <source>
        <dbReference type="EMBL" id="KAJ1215792.1"/>
    </source>
</evidence>
<gene>
    <name evidence="2" type="ORF">NDU88_003399</name>
</gene>